<dbReference type="Proteomes" id="UP001207626">
    <property type="component" value="Unassembled WGS sequence"/>
</dbReference>
<feature type="transmembrane region" description="Helical" evidence="6">
    <location>
        <begin position="205"/>
        <end position="226"/>
    </location>
</feature>
<dbReference type="EMBL" id="JAMDLW010000002">
    <property type="protein sequence ID" value="MCY9518575.1"/>
    <property type="molecule type" value="Genomic_DNA"/>
</dbReference>
<feature type="transmembrane region" description="Helical" evidence="6">
    <location>
        <begin position="301"/>
        <end position="331"/>
    </location>
</feature>
<evidence type="ECO:0000313" key="8">
    <source>
        <dbReference type="Proteomes" id="UP001207626"/>
    </source>
</evidence>
<gene>
    <name evidence="7" type="ORF">M5X09_02655</name>
</gene>
<feature type="transmembrane region" description="Helical" evidence="6">
    <location>
        <begin position="232"/>
        <end position="258"/>
    </location>
</feature>
<protein>
    <submittedName>
        <fullName evidence="7">AI-2E family transporter</fullName>
    </submittedName>
</protein>
<sequence>MQITKEFFKGPGIKRILILLFFIALLFALRSILHLILITFILTYLVDRLHMFIHKGVNKYVKINYKVTVLCLYAALLLLLAWGTYNYLPKIVTQINQLVSVVVHFYNEASLNYDNEIMNYIMDSLQKIDLASYLNKGFDFLVKSITDLSQWGTRFIIAFILSLFFVLEKKRVKEFTMNFKTSKIAPIYSELEYFGNKFLYSFGKVIEVQFLIALINCILSTLFLWIMGFPQLFGLAIMIFLLGLIPVMGVIISLIPLCAIAFSIGGVMKVIYVIVMICVVHAIEAYILNPKLMSSKIHLPIFYTFAILIVSQHFLGVWGLILGVPIFMFLLDLLEVDVKSGHTIK</sequence>
<feature type="transmembrane region" description="Helical" evidence="6">
    <location>
        <begin position="148"/>
        <end position="167"/>
    </location>
</feature>
<evidence type="ECO:0000256" key="4">
    <source>
        <dbReference type="ARBA" id="ARBA00022989"/>
    </source>
</evidence>
<keyword evidence="3 6" id="KW-0812">Transmembrane</keyword>
<reference evidence="7 8" key="1">
    <citation type="submission" date="2022-05" db="EMBL/GenBank/DDBJ databases">
        <title>Genome Sequencing of Bee-Associated Microbes.</title>
        <authorList>
            <person name="Dunlap C."/>
        </authorList>
    </citation>
    <scope>NUCLEOTIDE SEQUENCE [LARGE SCALE GENOMIC DNA]</scope>
    <source>
        <strain evidence="7 8">NRRL NRS-1438</strain>
    </source>
</reference>
<keyword evidence="4 6" id="KW-1133">Transmembrane helix</keyword>
<dbReference type="Pfam" id="PF01594">
    <property type="entry name" value="AI-2E_transport"/>
    <property type="match status" value="1"/>
</dbReference>
<comment type="caution">
    <text evidence="7">The sequence shown here is derived from an EMBL/GenBank/DDBJ whole genome shotgun (WGS) entry which is preliminary data.</text>
</comment>
<feature type="transmembrane region" description="Helical" evidence="6">
    <location>
        <begin position="270"/>
        <end position="289"/>
    </location>
</feature>
<keyword evidence="5 6" id="KW-0472">Membrane</keyword>
<name>A0ABT4DMJ1_9BACL</name>
<evidence type="ECO:0000256" key="5">
    <source>
        <dbReference type="ARBA" id="ARBA00023136"/>
    </source>
</evidence>
<dbReference type="InterPro" id="IPR002549">
    <property type="entry name" value="AI-2E-like"/>
</dbReference>
<feature type="transmembrane region" description="Helical" evidence="6">
    <location>
        <begin position="16"/>
        <end position="46"/>
    </location>
</feature>
<keyword evidence="8" id="KW-1185">Reference proteome</keyword>
<comment type="subcellular location">
    <subcellularLocation>
        <location evidence="1">Membrane</location>
        <topology evidence="1">Multi-pass membrane protein</topology>
    </subcellularLocation>
</comment>
<evidence type="ECO:0000256" key="2">
    <source>
        <dbReference type="ARBA" id="ARBA00009773"/>
    </source>
</evidence>
<evidence type="ECO:0000313" key="7">
    <source>
        <dbReference type="EMBL" id="MCY9518575.1"/>
    </source>
</evidence>
<dbReference type="PANTHER" id="PTHR21716:SF62">
    <property type="entry name" value="TRANSPORT PROTEIN YDBI-RELATED"/>
    <property type="match status" value="1"/>
</dbReference>
<dbReference type="RefSeq" id="WP_087433535.1">
    <property type="nucleotide sequence ID" value="NZ_JAMDLV010000020.1"/>
</dbReference>
<dbReference type="PANTHER" id="PTHR21716">
    <property type="entry name" value="TRANSMEMBRANE PROTEIN"/>
    <property type="match status" value="1"/>
</dbReference>
<evidence type="ECO:0000256" key="1">
    <source>
        <dbReference type="ARBA" id="ARBA00004141"/>
    </source>
</evidence>
<evidence type="ECO:0000256" key="6">
    <source>
        <dbReference type="SAM" id="Phobius"/>
    </source>
</evidence>
<evidence type="ECO:0000256" key="3">
    <source>
        <dbReference type="ARBA" id="ARBA00022692"/>
    </source>
</evidence>
<comment type="similarity">
    <text evidence="2">Belongs to the autoinducer-2 exporter (AI-2E) (TC 2.A.86) family.</text>
</comment>
<accession>A0ABT4DMJ1</accession>
<proteinExistence type="inferred from homology"/>
<feature type="transmembrane region" description="Helical" evidence="6">
    <location>
        <begin position="67"/>
        <end position="88"/>
    </location>
</feature>
<organism evidence="7 8">
    <name type="scientific">Paenibacillus apiarius</name>
    <dbReference type="NCBI Taxonomy" id="46240"/>
    <lineage>
        <taxon>Bacteria</taxon>
        <taxon>Bacillati</taxon>
        <taxon>Bacillota</taxon>
        <taxon>Bacilli</taxon>
        <taxon>Bacillales</taxon>
        <taxon>Paenibacillaceae</taxon>
        <taxon>Paenibacillus</taxon>
    </lineage>
</organism>